<keyword evidence="1" id="KW-0614">Plasmid</keyword>
<geneLocation type="plasmid" evidence="1 2">
    <name>p4</name>
</geneLocation>
<name>A0AAP9WQ95_LEPIR</name>
<reference evidence="1" key="1">
    <citation type="submission" date="2019-09" db="EMBL/GenBank/DDBJ databases">
        <title>Comparative Genomics of Leptospira interrogans Reveals Genome Plasticity - A Common Adaptive Strategy for Survival in Various Hosts.</title>
        <authorList>
            <person name="Ramli S.R."/>
            <person name="Bunk B."/>
            <person name="Goris M."/>
            <person name="Bhuju S."/>
            <person name="Jarek M."/>
            <person name="Sproer C."/>
            <person name="Mustakim S."/>
            <person name="Strommenger B."/>
            <person name="Pessler F."/>
        </authorList>
    </citation>
    <scope>NUCLEOTIDE SEQUENCE</scope>
    <source>
        <strain evidence="1">1489</strain>
        <plasmid evidence="1">p4</plasmid>
    </source>
</reference>
<sequence length="128" mass="14275">MSFLGPFSNDEIQSNNNLKKLNVSRIELDFSSPLGTYNLCENLHANSIVLQTNVQIENAFDGNSSLTIGNSTDIRRYLEESGIDLNSEGIYIGYSIDFLRSVNQIRVYWNPGTSTKGQLSVILVYSDS</sequence>
<evidence type="ECO:0000313" key="1">
    <source>
        <dbReference type="EMBL" id="QOI53163.1"/>
    </source>
</evidence>
<dbReference type="EMBL" id="CP043897">
    <property type="protein sequence ID" value="QOI53163.1"/>
    <property type="molecule type" value="Genomic_DNA"/>
</dbReference>
<gene>
    <name evidence="1" type="ORF">Lepto1489_22605</name>
</gene>
<accession>A0AAP9WQ95</accession>
<organism evidence="1 2">
    <name type="scientific">Leptospira interrogans serovar Bataviae</name>
    <dbReference type="NCBI Taxonomy" id="312175"/>
    <lineage>
        <taxon>Bacteria</taxon>
        <taxon>Pseudomonadati</taxon>
        <taxon>Spirochaetota</taxon>
        <taxon>Spirochaetia</taxon>
        <taxon>Leptospirales</taxon>
        <taxon>Leptospiraceae</taxon>
        <taxon>Leptospira</taxon>
    </lineage>
</organism>
<dbReference type="AlphaFoldDB" id="A0AAP9WQ95"/>
<dbReference type="Proteomes" id="UP000663255">
    <property type="component" value="Plasmid p4"/>
</dbReference>
<proteinExistence type="predicted"/>
<evidence type="ECO:0000313" key="2">
    <source>
        <dbReference type="Proteomes" id="UP000663255"/>
    </source>
</evidence>
<protein>
    <submittedName>
        <fullName evidence="1">Uncharacterized protein</fullName>
    </submittedName>
</protein>